<evidence type="ECO:0000259" key="1">
    <source>
        <dbReference type="Pfam" id="PF04213"/>
    </source>
</evidence>
<name>A0ABS9L392_9MICC</name>
<dbReference type="Pfam" id="PF04213">
    <property type="entry name" value="HtaA"/>
    <property type="match status" value="1"/>
</dbReference>
<dbReference type="RefSeq" id="WP_237818222.1">
    <property type="nucleotide sequence ID" value="NZ_JAKLTQ010000002.1"/>
</dbReference>
<protein>
    <submittedName>
        <fullName evidence="2">HtaA domain-containing protein</fullName>
    </submittedName>
</protein>
<feature type="domain" description="Htaa" evidence="1">
    <location>
        <begin position="10"/>
        <end position="148"/>
    </location>
</feature>
<gene>
    <name evidence="2" type="ORF">LVY72_04200</name>
</gene>
<sequence length="163" mass="17490">MTEHARPFGGMTWSIKDSLLSYVGRAHGEVTLAGDVVSNQGSFSWPLAAGSGQEKDGTLTLRFEGSVVLQAHHGVFQVGFSDLSLCVDGDELLLLSDDISDKPFLSGSYRKQLLEQGVALISDAPRLLEAGVDAFGGNYSEGTEFDPLIVVFNEVDWLLSSHA</sequence>
<proteinExistence type="predicted"/>
<dbReference type="InterPro" id="IPR007331">
    <property type="entry name" value="Htaa"/>
</dbReference>
<dbReference type="Proteomes" id="UP001165368">
    <property type="component" value="Unassembled WGS sequence"/>
</dbReference>
<reference evidence="2" key="1">
    <citation type="submission" date="2022-01" db="EMBL/GenBank/DDBJ databases">
        <authorList>
            <person name="Jo J.-H."/>
            <person name="Im W.-T."/>
        </authorList>
    </citation>
    <scope>NUCLEOTIDE SEQUENCE</scope>
    <source>
        <strain evidence="2">I2-34</strain>
    </source>
</reference>
<accession>A0ABS9L392</accession>
<organism evidence="2 3">
    <name type="scientific">Arthrobacter hankyongi</name>
    <dbReference type="NCBI Taxonomy" id="2904801"/>
    <lineage>
        <taxon>Bacteria</taxon>
        <taxon>Bacillati</taxon>
        <taxon>Actinomycetota</taxon>
        <taxon>Actinomycetes</taxon>
        <taxon>Micrococcales</taxon>
        <taxon>Micrococcaceae</taxon>
        <taxon>Arthrobacter</taxon>
    </lineage>
</organism>
<dbReference type="EMBL" id="JAKLTQ010000002">
    <property type="protein sequence ID" value="MCG2621115.1"/>
    <property type="molecule type" value="Genomic_DNA"/>
</dbReference>
<comment type="caution">
    <text evidence="2">The sequence shown here is derived from an EMBL/GenBank/DDBJ whole genome shotgun (WGS) entry which is preliminary data.</text>
</comment>
<evidence type="ECO:0000313" key="3">
    <source>
        <dbReference type="Proteomes" id="UP001165368"/>
    </source>
</evidence>
<keyword evidence="3" id="KW-1185">Reference proteome</keyword>
<evidence type="ECO:0000313" key="2">
    <source>
        <dbReference type="EMBL" id="MCG2621115.1"/>
    </source>
</evidence>